<dbReference type="PROSITE" id="PS51257">
    <property type="entry name" value="PROKAR_LIPOPROTEIN"/>
    <property type="match status" value="1"/>
</dbReference>
<dbReference type="RefSeq" id="WP_311511141.1">
    <property type="nucleotide sequence ID" value="NZ_JAVREP010000004.1"/>
</dbReference>
<evidence type="ECO:0000313" key="2">
    <source>
        <dbReference type="EMBL" id="MDT0328418.1"/>
    </source>
</evidence>
<proteinExistence type="inferred from homology"/>
<organism evidence="2 3">
    <name type="scientific">Nocardiopsis lambiniae</name>
    <dbReference type="NCBI Taxonomy" id="3075539"/>
    <lineage>
        <taxon>Bacteria</taxon>
        <taxon>Bacillati</taxon>
        <taxon>Actinomycetota</taxon>
        <taxon>Actinomycetes</taxon>
        <taxon>Streptosporangiales</taxon>
        <taxon>Nocardiopsidaceae</taxon>
        <taxon>Nocardiopsis</taxon>
    </lineage>
</organism>
<accession>A0ABU2M6W9</accession>
<dbReference type="PANTHER" id="PTHR42928">
    <property type="entry name" value="TRICARBOXYLATE-BINDING PROTEIN"/>
    <property type="match status" value="1"/>
</dbReference>
<dbReference type="InterPro" id="IPR005064">
    <property type="entry name" value="BUG"/>
</dbReference>
<dbReference type="EMBL" id="JAVREP010000004">
    <property type="protein sequence ID" value="MDT0328418.1"/>
    <property type="molecule type" value="Genomic_DNA"/>
</dbReference>
<dbReference type="InterPro" id="IPR042100">
    <property type="entry name" value="Bug_dom1"/>
</dbReference>
<evidence type="ECO:0000313" key="3">
    <source>
        <dbReference type="Proteomes" id="UP001183390"/>
    </source>
</evidence>
<evidence type="ECO:0000256" key="1">
    <source>
        <dbReference type="ARBA" id="ARBA00006987"/>
    </source>
</evidence>
<dbReference type="Gene3D" id="3.40.190.150">
    <property type="entry name" value="Bordetella uptake gene, domain 1"/>
    <property type="match status" value="1"/>
</dbReference>
<dbReference type="CDD" id="cd07012">
    <property type="entry name" value="PBP2_Bug_TTT"/>
    <property type="match status" value="1"/>
</dbReference>
<sequence length="331" mass="34883">MDEYDRMAGTHAMSRRAVLAAGLVLALAGCREPGRQDTMRIMVPTPPGGGFDHTARTLAAVIEEIGAVSDMAVFNLAGSTGTAALARLVYERGSADLLLQMGLGLVANTHVDSAADSVTEATALARLIEVPEVLLVPADSEYATIDDVVRAWRASPGTMRVGGGSTPAGPDHLVIMLLAEELGIAPADVVYRSYDGGGPMQAALMSRAVDFAAAGPSEQRAAIDSGQLRVLALTGPEPDPGIDAPTLTQAGIDLEFMNWRGLLAPPGLADDDLAWLLALVERVHASPEWEERLTRNRWTDAYLAGEEFAAFLAAEDERTGRTLERIGLAGT</sequence>
<keyword evidence="3" id="KW-1185">Reference proteome</keyword>
<reference evidence="3" key="1">
    <citation type="submission" date="2023-07" db="EMBL/GenBank/DDBJ databases">
        <title>30 novel species of actinomycetes from the DSMZ collection.</title>
        <authorList>
            <person name="Nouioui I."/>
        </authorList>
    </citation>
    <scope>NUCLEOTIDE SEQUENCE [LARGE SCALE GENOMIC DNA]</scope>
    <source>
        <strain evidence="3">DSM 44743</strain>
    </source>
</reference>
<dbReference type="Pfam" id="PF03401">
    <property type="entry name" value="TctC"/>
    <property type="match status" value="1"/>
</dbReference>
<comment type="similarity">
    <text evidence="1">Belongs to the UPF0065 (bug) family.</text>
</comment>
<comment type="caution">
    <text evidence="2">The sequence shown here is derived from an EMBL/GenBank/DDBJ whole genome shotgun (WGS) entry which is preliminary data.</text>
</comment>
<dbReference type="Gene3D" id="3.40.190.10">
    <property type="entry name" value="Periplasmic binding protein-like II"/>
    <property type="match status" value="1"/>
</dbReference>
<dbReference type="PIRSF" id="PIRSF017082">
    <property type="entry name" value="YflP"/>
    <property type="match status" value="1"/>
</dbReference>
<name>A0ABU2M6W9_9ACTN</name>
<gene>
    <name evidence="2" type="ORF">RM479_08335</name>
</gene>
<protein>
    <submittedName>
        <fullName evidence="2">Tripartite tricarboxylate transporter substrate binding protein</fullName>
    </submittedName>
</protein>
<dbReference type="SUPFAM" id="SSF53850">
    <property type="entry name" value="Periplasmic binding protein-like II"/>
    <property type="match status" value="1"/>
</dbReference>
<dbReference type="Proteomes" id="UP001183390">
    <property type="component" value="Unassembled WGS sequence"/>
</dbReference>
<dbReference type="PANTHER" id="PTHR42928:SF3">
    <property type="entry name" value="UPF0065 PROTEIN YFLP"/>
    <property type="match status" value="1"/>
</dbReference>